<name>A0A9Q4KRE5_9EURY</name>
<dbReference type="InterPro" id="IPR050312">
    <property type="entry name" value="IolE/XylAMocC-like"/>
</dbReference>
<dbReference type="Gene3D" id="3.20.20.150">
    <property type="entry name" value="Divalent-metal-dependent TIM barrel enzymes"/>
    <property type="match status" value="1"/>
</dbReference>
<gene>
    <name evidence="2" type="ORF">L0665_00920</name>
</gene>
<proteinExistence type="predicted"/>
<protein>
    <submittedName>
        <fullName evidence="2">Sugar phosphate isomerase/epimerase</fullName>
    </submittedName>
</protein>
<sequence length="239" mass="26128">MTGISTSCLGDRPLEDALEILSGMTDFVEIMDDGPHYCQSAEIPARFSFRYSLHAPSRGVNIASNLEPIRRASVEVISVALGIAGELNANVVIHPGYCAWAGGRALSLQALHHSLDEIRGVAADSGVTFYVENMPKWPYFFFCTPDDYQYFNDGAICLDVGHAFLSGKLDSFLRLPFAHCHIHDNCGTKDSHSPLGSGNIDWKNVLGTLKEKNVEPILEVRSLDAVGTSFALLKSYGFE</sequence>
<keyword evidence="2" id="KW-0413">Isomerase</keyword>
<dbReference type="PANTHER" id="PTHR12110">
    <property type="entry name" value="HYDROXYPYRUVATE ISOMERASE"/>
    <property type="match status" value="1"/>
</dbReference>
<accession>A0A9Q4KRE5</accession>
<dbReference type="Proteomes" id="UP001143747">
    <property type="component" value="Unassembled WGS sequence"/>
</dbReference>
<dbReference type="RefSeq" id="WP_274923854.1">
    <property type="nucleotide sequence ID" value="NZ_JAKELO010000002.1"/>
</dbReference>
<evidence type="ECO:0000259" key="1">
    <source>
        <dbReference type="Pfam" id="PF01261"/>
    </source>
</evidence>
<dbReference type="SUPFAM" id="SSF51658">
    <property type="entry name" value="Xylose isomerase-like"/>
    <property type="match status" value="1"/>
</dbReference>
<feature type="domain" description="Xylose isomerase-like TIM barrel" evidence="1">
    <location>
        <begin position="45"/>
        <end position="218"/>
    </location>
</feature>
<dbReference type="InterPro" id="IPR036237">
    <property type="entry name" value="Xyl_isomerase-like_sf"/>
</dbReference>
<dbReference type="GO" id="GO:0016853">
    <property type="term" value="F:isomerase activity"/>
    <property type="evidence" value="ECO:0007669"/>
    <property type="project" value="UniProtKB-KW"/>
</dbReference>
<comment type="caution">
    <text evidence="2">The sequence shown here is derived from an EMBL/GenBank/DDBJ whole genome shotgun (WGS) entry which is preliminary data.</text>
</comment>
<keyword evidence="3" id="KW-1185">Reference proteome</keyword>
<organism evidence="2 3">
    <name type="scientific">Methanogenium marinum</name>
    <dbReference type="NCBI Taxonomy" id="348610"/>
    <lineage>
        <taxon>Archaea</taxon>
        <taxon>Methanobacteriati</taxon>
        <taxon>Methanobacteriota</taxon>
        <taxon>Stenosarchaea group</taxon>
        <taxon>Methanomicrobia</taxon>
        <taxon>Methanomicrobiales</taxon>
        <taxon>Methanomicrobiaceae</taxon>
        <taxon>Methanogenium</taxon>
    </lineage>
</organism>
<dbReference type="AlphaFoldDB" id="A0A9Q4KRE5"/>
<evidence type="ECO:0000313" key="3">
    <source>
        <dbReference type="Proteomes" id="UP001143747"/>
    </source>
</evidence>
<dbReference type="Pfam" id="PF01261">
    <property type="entry name" value="AP_endonuc_2"/>
    <property type="match status" value="1"/>
</dbReference>
<evidence type="ECO:0000313" key="2">
    <source>
        <dbReference type="EMBL" id="MDE4907189.1"/>
    </source>
</evidence>
<dbReference type="EMBL" id="JAKELO010000002">
    <property type="protein sequence ID" value="MDE4907189.1"/>
    <property type="molecule type" value="Genomic_DNA"/>
</dbReference>
<reference evidence="2" key="1">
    <citation type="submission" date="2022-01" db="EMBL/GenBank/DDBJ databases">
        <title>Draft genome of Methanogenium marinum DSM 15558.</title>
        <authorList>
            <person name="Chen S.-C."/>
            <person name="You Y.-T."/>
        </authorList>
    </citation>
    <scope>NUCLEOTIDE SEQUENCE</scope>
    <source>
        <strain evidence="2">DSM 15558</strain>
    </source>
</reference>
<dbReference type="InterPro" id="IPR013022">
    <property type="entry name" value="Xyl_isomerase-like_TIM-brl"/>
</dbReference>
<dbReference type="PANTHER" id="PTHR12110:SF21">
    <property type="entry name" value="XYLOSE ISOMERASE-LIKE TIM BARREL DOMAIN-CONTAINING PROTEIN"/>
    <property type="match status" value="1"/>
</dbReference>